<dbReference type="GO" id="GO:0005524">
    <property type="term" value="F:ATP binding"/>
    <property type="evidence" value="ECO:0007669"/>
    <property type="project" value="UniProtKB-UniRule"/>
</dbReference>
<evidence type="ECO:0000259" key="16">
    <source>
        <dbReference type="PROSITE" id="PS50001"/>
    </source>
</evidence>
<dbReference type="GO" id="GO:0009887">
    <property type="term" value="P:animal organ morphogenesis"/>
    <property type="evidence" value="ECO:0007669"/>
    <property type="project" value="UniProtKB-ARBA"/>
</dbReference>
<dbReference type="GO" id="GO:0004714">
    <property type="term" value="F:transmembrane receptor protein tyrosine kinase activity"/>
    <property type="evidence" value="ECO:0007669"/>
    <property type="project" value="UniProtKB-EC"/>
</dbReference>
<evidence type="ECO:0000256" key="11">
    <source>
        <dbReference type="ARBA" id="ARBA00023137"/>
    </source>
</evidence>
<dbReference type="SMART" id="SM00219">
    <property type="entry name" value="TyrKc"/>
    <property type="match status" value="2"/>
</dbReference>
<name>A0A6J2X149_SITOR</name>
<dbReference type="InterPro" id="IPR001245">
    <property type="entry name" value="Ser-Thr/Tyr_kinase_cat_dom"/>
</dbReference>
<feature type="domain" description="FERM" evidence="18">
    <location>
        <begin position="4"/>
        <end position="305"/>
    </location>
</feature>
<comment type="catalytic activity">
    <reaction evidence="12">
        <text>L-tyrosyl-[protein] + ATP = O-phospho-L-tyrosyl-[protein] + ADP + H(+)</text>
        <dbReference type="Rhea" id="RHEA:10596"/>
        <dbReference type="Rhea" id="RHEA-COMP:10136"/>
        <dbReference type="Rhea" id="RHEA-COMP:20101"/>
        <dbReference type="ChEBI" id="CHEBI:15378"/>
        <dbReference type="ChEBI" id="CHEBI:30616"/>
        <dbReference type="ChEBI" id="CHEBI:46858"/>
        <dbReference type="ChEBI" id="CHEBI:61978"/>
        <dbReference type="ChEBI" id="CHEBI:456216"/>
        <dbReference type="EC" id="2.7.10.1"/>
    </reaction>
</comment>
<evidence type="ECO:0000313" key="20">
    <source>
        <dbReference type="RefSeq" id="XP_030744956.1"/>
    </source>
</evidence>
<dbReference type="GO" id="GO:0035556">
    <property type="term" value="P:intracellular signal transduction"/>
    <property type="evidence" value="ECO:0007669"/>
    <property type="project" value="InterPro"/>
</dbReference>
<dbReference type="GO" id="GO:0071944">
    <property type="term" value="C:cell periphery"/>
    <property type="evidence" value="ECO:0007669"/>
    <property type="project" value="UniProtKB-ARBA"/>
</dbReference>
<dbReference type="Pfam" id="PF17887">
    <property type="entry name" value="Jak1_Phl"/>
    <property type="match status" value="1"/>
</dbReference>
<evidence type="ECO:0000256" key="4">
    <source>
        <dbReference type="ARBA" id="ARBA00022679"/>
    </source>
</evidence>
<dbReference type="GO" id="GO:0019221">
    <property type="term" value="P:cytokine-mediated signaling pathway"/>
    <property type="evidence" value="ECO:0007669"/>
    <property type="project" value="TreeGrafter"/>
</dbReference>
<dbReference type="InterPro" id="IPR051286">
    <property type="entry name" value="JAK"/>
</dbReference>
<dbReference type="GO" id="GO:0002009">
    <property type="term" value="P:morphogenesis of an epithelium"/>
    <property type="evidence" value="ECO:0007669"/>
    <property type="project" value="UniProtKB-ARBA"/>
</dbReference>
<dbReference type="AlphaFoldDB" id="A0A6J2X149"/>
<evidence type="ECO:0000256" key="14">
    <source>
        <dbReference type="PROSITE-ProRule" id="PRU00191"/>
    </source>
</evidence>
<dbReference type="EC" id="2.7.10.2" evidence="2"/>
<comment type="catalytic activity">
    <reaction evidence="13">
        <text>L-tyrosyl-[protein] + ATP = O-phospho-L-tyrosyl-[protein] + ADP + H(+)</text>
        <dbReference type="Rhea" id="RHEA:10596"/>
        <dbReference type="Rhea" id="RHEA-COMP:10136"/>
        <dbReference type="Rhea" id="RHEA-COMP:20101"/>
        <dbReference type="ChEBI" id="CHEBI:15378"/>
        <dbReference type="ChEBI" id="CHEBI:30616"/>
        <dbReference type="ChEBI" id="CHEBI:46858"/>
        <dbReference type="ChEBI" id="CHEBI:61978"/>
        <dbReference type="ChEBI" id="CHEBI:456216"/>
        <dbReference type="EC" id="2.7.10.2"/>
    </reaction>
</comment>
<dbReference type="OrthoDB" id="1915767at2759"/>
<evidence type="ECO:0000256" key="13">
    <source>
        <dbReference type="ARBA" id="ARBA00051245"/>
    </source>
</evidence>
<evidence type="ECO:0000313" key="19">
    <source>
        <dbReference type="Proteomes" id="UP000504635"/>
    </source>
</evidence>
<dbReference type="PROSITE" id="PS50011">
    <property type="entry name" value="PROTEIN_KINASE_DOM"/>
    <property type="match status" value="2"/>
</dbReference>
<evidence type="ECO:0000256" key="10">
    <source>
        <dbReference type="ARBA" id="ARBA00023136"/>
    </source>
</evidence>
<gene>
    <name evidence="20" type="primary">LOC115874049</name>
</gene>
<evidence type="ECO:0000259" key="17">
    <source>
        <dbReference type="PROSITE" id="PS50011"/>
    </source>
</evidence>
<dbReference type="PRINTS" id="PR00109">
    <property type="entry name" value="TYRKINASE"/>
</dbReference>
<evidence type="ECO:0000256" key="12">
    <source>
        <dbReference type="ARBA" id="ARBA00051243"/>
    </source>
</evidence>
<dbReference type="PANTHER" id="PTHR45807">
    <property type="entry name" value="TYROSINE-PROTEIN KINASE HOPSCOTCH"/>
    <property type="match status" value="1"/>
</dbReference>
<dbReference type="GO" id="GO:0016020">
    <property type="term" value="C:membrane"/>
    <property type="evidence" value="ECO:0007669"/>
    <property type="project" value="InterPro"/>
</dbReference>
<dbReference type="PANTHER" id="PTHR45807:SF7">
    <property type="entry name" value="TYROSINE-PROTEIN KINASE HOPSCOTCH"/>
    <property type="match status" value="1"/>
</dbReference>
<evidence type="ECO:0000256" key="1">
    <source>
        <dbReference type="ARBA" id="ARBA00004308"/>
    </source>
</evidence>
<evidence type="ECO:0000256" key="15">
    <source>
        <dbReference type="PROSITE-ProRule" id="PRU10141"/>
    </source>
</evidence>
<dbReference type="InterPro" id="IPR000299">
    <property type="entry name" value="FERM_domain"/>
</dbReference>
<accession>A0A6J2X149</accession>
<dbReference type="GO" id="GO:0007259">
    <property type="term" value="P:cell surface receptor signaling pathway via JAK-STAT"/>
    <property type="evidence" value="ECO:0007669"/>
    <property type="project" value="TreeGrafter"/>
</dbReference>
<keyword evidence="8 15" id="KW-0067">ATP-binding</keyword>
<dbReference type="GeneID" id="115874049"/>
<dbReference type="Gene3D" id="3.30.505.10">
    <property type="entry name" value="SH2 domain"/>
    <property type="match status" value="1"/>
</dbReference>
<dbReference type="InterPro" id="IPR000980">
    <property type="entry name" value="SH2"/>
</dbReference>
<dbReference type="InterPro" id="IPR008266">
    <property type="entry name" value="Tyr_kinase_AS"/>
</dbReference>
<evidence type="ECO:0000259" key="18">
    <source>
        <dbReference type="PROSITE" id="PS50057"/>
    </source>
</evidence>
<keyword evidence="6 15" id="KW-0547">Nucleotide-binding</keyword>
<comment type="subcellular location">
    <subcellularLocation>
        <location evidence="1">Endomembrane system</location>
    </subcellularLocation>
</comment>
<dbReference type="InterPro" id="IPR020635">
    <property type="entry name" value="Tyr_kinase_cat_dom"/>
</dbReference>
<dbReference type="InParanoid" id="A0A6J2X149"/>
<evidence type="ECO:0000256" key="5">
    <source>
        <dbReference type="ARBA" id="ARBA00022737"/>
    </source>
</evidence>
<dbReference type="GO" id="GO:0005829">
    <property type="term" value="C:cytosol"/>
    <property type="evidence" value="ECO:0007669"/>
    <property type="project" value="TreeGrafter"/>
</dbReference>
<dbReference type="PROSITE" id="PS00109">
    <property type="entry name" value="PROTEIN_KINASE_TYR"/>
    <property type="match status" value="1"/>
</dbReference>
<keyword evidence="19" id="KW-1185">Reference proteome</keyword>
<dbReference type="GO" id="GO:0004715">
    <property type="term" value="F:non-membrane spanning protein tyrosine kinase activity"/>
    <property type="evidence" value="ECO:0007669"/>
    <property type="project" value="UniProtKB-EC"/>
</dbReference>
<sequence>MTEPSLTINLALETIKSISVPFNSTTTAEDVCITICKQLNIGTLARHLFALRVTGKQTFLSPSEFVFRDNLILDFRIRFKVDPLKRLDKIDINAYNYYFQQARIDVLENKVPGLSYDKYKKELVGLGITDMYRVILEKGISRDIVANDYKKYLHKDVVKKHALFIKKPIIEHLRKLEERAGEINVLFVKAQYMTQLDIIAPDYLFESYKAVTDLDGQHPYSITVQVAPFDKVEPGLKYCLESKKNQWTLICSIEDLGFISIRNDGAIEISRKNGIPFYLKFQSMEKMYSFISLVDGYYRLTCKWTFNVCREVSTPSLKKLHVMKCHGPVGGEFSYAKLESKRSNRVGCFIIRESETNYNIYYIDVCMKDSLKPKTFKLEKIKEEGYIFNDDPTKYKNIHQLMHAYNDQNGTVYLQECIPPSEYDISPLLLCRSESVVGDALTDSSSLNVLIPQGPVCINYKDLQVYKGQGKEGHRGITLIYRGMWKIARGKKMEVALKLLKQQSLEKYLKDYLNLIGQWAFLKSSAVVRFFGVALAVNNISLVTEYFKLGPLDQYLRDNRSRIQKVDLIEAASNLASAVWHLKENDIVHGKIRCRKLMVNCHEENTFTVKLADPGLHTNYETSDVHWIPIECYTTLDYAKRSTAADIWALATTFYEIFTYGKVMPVTDHVQTMRWYMSGKRLPQPQGCDDEIYTLMMECWHSDPHRRKQPQEVSRDINQLLYQVYNSRKRHPYDTIRNTTSNTRSTYSLSSNTTGFLDTTEINYDELISANDPEVSSNRSESSFSNASSQHWLLSSQDLVNFDPDLGDSKDFSKLFSNSNFTISTSVDSLNSMEGIFELDDECSVVLQGRIGMGFYGDVYRGTLEYFNNPDIEPRVVAVKKLKSSAMSSSCLADFEREIKIMKGLQHDNIVEILGVLRNPEILLVMEFVQHGSLQSYLKINKETLQIPQLLKYASNIAEGMKYLGFRSIVHRDLAARNILVVDDNKVKISDFGLAQFTGTSDYYILKSPNRELPIKWYAPESLAEGKFSVKSDVWSYGVTMYEMFNYGEEPPTMVNIDKVLEGQEQQVLLSAIMSGARFPCPPNCPQAIYTRLIYPCWQADPHYRPSFEQLIKEINDLTTQY</sequence>
<organism evidence="19 20">
    <name type="scientific">Sitophilus oryzae</name>
    <name type="common">Rice weevil</name>
    <name type="synonym">Curculio oryzae</name>
    <dbReference type="NCBI Taxonomy" id="7048"/>
    <lineage>
        <taxon>Eukaryota</taxon>
        <taxon>Metazoa</taxon>
        <taxon>Ecdysozoa</taxon>
        <taxon>Arthropoda</taxon>
        <taxon>Hexapoda</taxon>
        <taxon>Insecta</taxon>
        <taxon>Pterygota</taxon>
        <taxon>Neoptera</taxon>
        <taxon>Endopterygota</taxon>
        <taxon>Coleoptera</taxon>
        <taxon>Polyphaga</taxon>
        <taxon>Cucujiformia</taxon>
        <taxon>Curculionidae</taxon>
        <taxon>Dryophthorinae</taxon>
        <taxon>Sitophilus</taxon>
    </lineage>
</organism>
<keyword evidence="4" id="KW-0808">Transferase</keyword>
<evidence type="ECO:0000256" key="2">
    <source>
        <dbReference type="ARBA" id="ARBA00011903"/>
    </source>
</evidence>
<keyword evidence="9 14" id="KW-0727">SH2 domain</keyword>
<dbReference type="SUPFAM" id="SSF55550">
    <property type="entry name" value="SH2 domain"/>
    <property type="match status" value="1"/>
</dbReference>
<dbReference type="InterPro" id="IPR036860">
    <property type="entry name" value="SH2_dom_sf"/>
</dbReference>
<dbReference type="GO" id="GO:0050793">
    <property type="term" value="P:regulation of developmental process"/>
    <property type="evidence" value="ECO:0007669"/>
    <property type="project" value="UniProtKB-ARBA"/>
</dbReference>
<feature type="domain" description="SH2" evidence="16">
    <location>
        <begin position="324"/>
        <end position="421"/>
    </location>
</feature>
<dbReference type="PROSITE" id="PS00107">
    <property type="entry name" value="PROTEIN_KINASE_ATP"/>
    <property type="match status" value="1"/>
</dbReference>
<dbReference type="InterPro" id="IPR011009">
    <property type="entry name" value="Kinase-like_dom_sf"/>
</dbReference>
<dbReference type="PRINTS" id="PR01823">
    <property type="entry name" value="JANUSKINASE"/>
</dbReference>
<dbReference type="InterPro" id="IPR041381">
    <property type="entry name" value="JAK1-3/TYK2_PHL_dom"/>
</dbReference>
<feature type="domain" description="Protein kinase" evidence="17">
    <location>
        <begin position="845"/>
        <end position="1122"/>
    </location>
</feature>
<keyword evidence="3" id="KW-0597">Phosphoprotein</keyword>
<evidence type="ECO:0000256" key="8">
    <source>
        <dbReference type="ARBA" id="ARBA00022840"/>
    </source>
</evidence>
<dbReference type="RefSeq" id="XP_030744956.1">
    <property type="nucleotide sequence ID" value="XM_030889096.1"/>
</dbReference>
<dbReference type="InterPro" id="IPR000719">
    <property type="entry name" value="Prot_kinase_dom"/>
</dbReference>
<dbReference type="GO" id="GO:0048468">
    <property type="term" value="P:cell development"/>
    <property type="evidence" value="ECO:0007669"/>
    <property type="project" value="UniProtKB-ARBA"/>
</dbReference>
<dbReference type="Proteomes" id="UP000504635">
    <property type="component" value="Unplaced"/>
</dbReference>
<dbReference type="CDD" id="cd00192">
    <property type="entry name" value="PTKc"/>
    <property type="match status" value="1"/>
</dbReference>
<dbReference type="PROSITE" id="PS50001">
    <property type="entry name" value="SH2"/>
    <property type="match status" value="1"/>
</dbReference>
<evidence type="ECO:0000256" key="7">
    <source>
        <dbReference type="ARBA" id="ARBA00022777"/>
    </source>
</evidence>
<dbReference type="GO" id="GO:0012505">
    <property type="term" value="C:endomembrane system"/>
    <property type="evidence" value="ECO:0007669"/>
    <property type="project" value="UniProtKB-SubCell"/>
</dbReference>
<dbReference type="SUPFAM" id="SSF56112">
    <property type="entry name" value="Protein kinase-like (PK-like)"/>
    <property type="match status" value="2"/>
</dbReference>
<dbReference type="Pfam" id="PF21990">
    <property type="entry name" value="SH2_1"/>
    <property type="match status" value="1"/>
</dbReference>
<evidence type="ECO:0000256" key="9">
    <source>
        <dbReference type="ARBA" id="ARBA00022999"/>
    </source>
</evidence>
<dbReference type="Pfam" id="PF18379">
    <property type="entry name" value="FERM_F1"/>
    <property type="match status" value="1"/>
</dbReference>
<feature type="binding site" evidence="15">
    <location>
        <position position="881"/>
    </location>
    <ligand>
        <name>ATP</name>
        <dbReference type="ChEBI" id="CHEBI:30616"/>
    </ligand>
</feature>
<protein>
    <recommendedName>
        <fullName evidence="2">non-specific protein-tyrosine kinase</fullName>
        <ecNumber evidence="2">2.7.10.2</ecNumber>
    </recommendedName>
</protein>
<feature type="domain" description="Protein kinase" evidence="17">
    <location>
        <begin position="466"/>
        <end position="721"/>
    </location>
</feature>
<dbReference type="InterPro" id="IPR019749">
    <property type="entry name" value="Band_41_domain"/>
</dbReference>
<dbReference type="PROSITE" id="PS50057">
    <property type="entry name" value="FERM_3"/>
    <property type="match status" value="1"/>
</dbReference>
<keyword evidence="5" id="KW-0677">Repeat</keyword>
<proteinExistence type="predicted"/>
<dbReference type="SMART" id="SM00295">
    <property type="entry name" value="B41"/>
    <property type="match status" value="1"/>
</dbReference>
<dbReference type="Pfam" id="PF07714">
    <property type="entry name" value="PK_Tyr_Ser-Thr"/>
    <property type="match status" value="2"/>
</dbReference>
<dbReference type="InterPro" id="IPR017441">
    <property type="entry name" value="Protein_kinase_ATP_BS"/>
</dbReference>
<dbReference type="GO" id="GO:0030182">
    <property type="term" value="P:neuron differentiation"/>
    <property type="evidence" value="ECO:0007669"/>
    <property type="project" value="UniProtKB-ARBA"/>
</dbReference>
<dbReference type="InterPro" id="IPR041155">
    <property type="entry name" value="FERM_F1"/>
</dbReference>
<dbReference type="InterPro" id="IPR016251">
    <property type="entry name" value="Tyr_kinase_non-rcpt_Jak/Tyk2"/>
</dbReference>
<dbReference type="GO" id="GO:0051130">
    <property type="term" value="P:positive regulation of cellular component organization"/>
    <property type="evidence" value="ECO:0007669"/>
    <property type="project" value="UniProtKB-ARBA"/>
</dbReference>
<dbReference type="Gene3D" id="1.10.510.10">
    <property type="entry name" value="Transferase(Phosphotransferase) domain 1"/>
    <property type="match status" value="2"/>
</dbReference>
<keyword evidence="11" id="KW-0829">Tyrosine-protein kinase</keyword>
<dbReference type="FunFam" id="1.10.510.10:FF:001512">
    <property type="entry name" value="Receptor tyrosine-protein kinase erbB-2"/>
    <property type="match status" value="1"/>
</dbReference>
<dbReference type="FunCoup" id="A0A6J2X149">
    <property type="interactions" value="641"/>
</dbReference>
<evidence type="ECO:0000256" key="3">
    <source>
        <dbReference type="ARBA" id="ARBA00022553"/>
    </source>
</evidence>
<keyword evidence="7 20" id="KW-0418">Kinase</keyword>
<reference evidence="20" key="1">
    <citation type="submission" date="2025-08" db="UniProtKB">
        <authorList>
            <consortium name="RefSeq"/>
        </authorList>
    </citation>
    <scope>IDENTIFICATION</scope>
    <source>
        <tissue evidence="20">Gonads</tissue>
    </source>
</reference>
<keyword evidence="10" id="KW-0472">Membrane</keyword>
<dbReference type="CTD" id="32080"/>
<evidence type="ECO:0000256" key="6">
    <source>
        <dbReference type="ARBA" id="ARBA00022741"/>
    </source>
</evidence>
<dbReference type="GO" id="GO:0005126">
    <property type="term" value="F:cytokine receptor binding"/>
    <property type="evidence" value="ECO:0007669"/>
    <property type="project" value="TreeGrafter"/>
</dbReference>
<dbReference type="KEGG" id="soy:115874049"/>